<dbReference type="GeneID" id="93505228"/>
<evidence type="ECO:0000313" key="2">
    <source>
        <dbReference type="Proteomes" id="UP001611263"/>
    </source>
</evidence>
<dbReference type="EMBL" id="JBIRUQ010000001">
    <property type="protein sequence ID" value="MFI1460632.1"/>
    <property type="molecule type" value="Genomic_DNA"/>
</dbReference>
<organism evidence="1 2">
    <name type="scientific">Nocardia carnea</name>
    <dbReference type="NCBI Taxonomy" id="37328"/>
    <lineage>
        <taxon>Bacteria</taxon>
        <taxon>Bacillati</taxon>
        <taxon>Actinomycetota</taxon>
        <taxon>Actinomycetes</taxon>
        <taxon>Mycobacteriales</taxon>
        <taxon>Nocardiaceae</taxon>
        <taxon>Nocardia</taxon>
    </lineage>
</organism>
<proteinExistence type="predicted"/>
<accession>A0ABW7THX3</accession>
<protein>
    <submittedName>
        <fullName evidence="1">Uncharacterized protein</fullName>
    </submittedName>
</protein>
<keyword evidence="2" id="KW-1185">Reference proteome</keyword>
<name>A0ABW7THX3_9NOCA</name>
<reference evidence="1 2" key="1">
    <citation type="submission" date="2024-10" db="EMBL/GenBank/DDBJ databases">
        <title>The Natural Products Discovery Center: Release of the First 8490 Sequenced Strains for Exploring Actinobacteria Biosynthetic Diversity.</title>
        <authorList>
            <person name="Kalkreuter E."/>
            <person name="Kautsar S.A."/>
            <person name="Yang D."/>
            <person name="Bader C.D."/>
            <person name="Teijaro C.N."/>
            <person name="Fluegel L."/>
            <person name="Davis C.M."/>
            <person name="Simpson J.R."/>
            <person name="Lauterbach L."/>
            <person name="Steele A.D."/>
            <person name="Gui C."/>
            <person name="Meng S."/>
            <person name="Li G."/>
            <person name="Viehrig K."/>
            <person name="Ye F."/>
            <person name="Su P."/>
            <person name="Kiefer A.F."/>
            <person name="Nichols A."/>
            <person name="Cepeda A.J."/>
            <person name="Yan W."/>
            <person name="Fan B."/>
            <person name="Jiang Y."/>
            <person name="Adhikari A."/>
            <person name="Zheng C.-J."/>
            <person name="Schuster L."/>
            <person name="Cowan T.M."/>
            <person name="Smanski M.J."/>
            <person name="Chevrette M.G."/>
            <person name="De Carvalho L.P.S."/>
            <person name="Shen B."/>
        </authorList>
    </citation>
    <scope>NUCLEOTIDE SEQUENCE [LARGE SCALE GENOMIC DNA]</scope>
    <source>
        <strain evidence="1 2">NPDC020568</strain>
    </source>
</reference>
<gene>
    <name evidence="1" type="ORF">ACH4WX_07900</name>
</gene>
<evidence type="ECO:0000313" key="1">
    <source>
        <dbReference type="EMBL" id="MFI1460632.1"/>
    </source>
</evidence>
<comment type="caution">
    <text evidence="1">The sequence shown here is derived from an EMBL/GenBank/DDBJ whole genome shotgun (WGS) entry which is preliminary data.</text>
</comment>
<dbReference type="Proteomes" id="UP001611263">
    <property type="component" value="Unassembled WGS sequence"/>
</dbReference>
<sequence>MEAEVIPAAERRDMVRRLLALCHTANDLVAAAEAEPPGHGASSAALLEHAHRIQAVLRDTVVDLVANGHAQPTDAA</sequence>
<dbReference type="RefSeq" id="WP_033246175.1">
    <property type="nucleotide sequence ID" value="NZ_JBIRUQ010000001.1"/>
</dbReference>